<keyword evidence="3" id="KW-0378">Hydrolase</keyword>
<dbReference type="AlphaFoldDB" id="A0A3L6S0Y0"/>
<comment type="cofactor">
    <cofactor evidence="1">
        <name>Mn(2+)</name>
        <dbReference type="ChEBI" id="CHEBI:29035"/>
    </cofactor>
</comment>
<dbReference type="InterPro" id="IPR033308">
    <property type="entry name" value="PGAP5/Cdc1/Ted1"/>
</dbReference>
<dbReference type="EMBL" id="PQIB02000006">
    <property type="protein sequence ID" value="RLN12883.1"/>
    <property type="molecule type" value="Genomic_DNA"/>
</dbReference>
<keyword evidence="8" id="KW-1185">Reference proteome</keyword>
<evidence type="ECO:0000256" key="2">
    <source>
        <dbReference type="ARBA" id="ARBA00022723"/>
    </source>
</evidence>
<accession>A0A3L6S0Y0</accession>
<keyword evidence="5" id="KW-0464">Manganese</keyword>
<protein>
    <submittedName>
        <fullName evidence="7">Metallophosphoesterase 1-like</fullName>
    </submittedName>
</protein>
<evidence type="ECO:0000256" key="1">
    <source>
        <dbReference type="ARBA" id="ARBA00001936"/>
    </source>
</evidence>
<dbReference type="PANTHER" id="PTHR13315">
    <property type="entry name" value="METALLO PHOSPHOESTERASE RELATED"/>
    <property type="match status" value="1"/>
</dbReference>
<gene>
    <name evidence="7" type="ORF">C2845_PM09G09000</name>
</gene>
<dbReference type="GO" id="GO:0016787">
    <property type="term" value="F:hydrolase activity"/>
    <property type="evidence" value="ECO:0007669"/>
    <property type="project" value="UniProtKB-KW"/>
</dbReference>
<reference evidence="8" key="1">
    <citation type="journal article" date="2019" name="Nat. Commun.">
        <title>The genome of broomcorn millet.</title>
        <authorList>
            <person name="Zou C."/>
            <person name="Miki D."/>
            <person name="Li D."/>
            <person name="Tang Q."/>
            <person name="Xiao L."/>
            <person name="Rajput S."/>
            <person name="Deng P."/>
            <person name="Jia W."/>
            <person name="Huang R."/>
            <person name="Zhang M."/>
            <person name="Sun Y."/>
            <person name="Hu J."/>
            <person name="Fu X."/>
            <person name="Schnable P.S."/>
            <person name="Li F."/>
            <person name="Zhang H."/>
            <person name="Feng B."/>
            <person name="Zhu X."/>
            <person name="Liu R."/>
            <person name="Schnable J.C."/>
            <person name="Zhu J.-K."/>
            <person name="Zhang H."/>
        </authorList>
    </citation>
    <scope>NUCLEOTIDE SEQUENCE [LARGE SCALE GENOMIC DNA]</scope>
</reference>
<evidence type="ECO:0000313" key="7">
    <source>
        <dbReference type="EMBL" id="RLN12883.1"/>
    </source>
</evidence>
<dbReference type="GO" id="GO:0006506">
    <property type="term" value="P:GPI anchor biosynthetic process"/>
    <property type="evidence" value="ECO:0007669"/>
    <property type="project" value="InterPro"/>
</dbReference>
<evidence type="ECO:0000256" key="4">
    <source>
        <dbReference type="ARBA" id="ARBA00023136"/>
    </source>
</evidence>
<feature type="region of interest" description="Disordered" evidence="6">
    <location>
        <begin position="1"/>
        <end position="23"/>
    </location>
</feature>
<proteinExistence type="predicted"/>
<dbReference type="GO" id="GO:0016020">
    <property type="term" value="C:membrane"/>
    <property type="evidence" value="ECO:0007669"/>
    <property type="project" value="GOC"/>
</dbReference>
<evidence type="ECO:0000256" key="6">
    <source>
        <dbReference type="SAM" id="MobiDB-lite"/>
    </source>
</evidence>
<evidence type="ECO:0000256" key="3">
    <source>
        <dbReference type="ARBA" id="ARBA00022801"/>
    </source>
</evidence>
<dbReference type="Proteomes" id="UP000275267">
    <property type="component" value="Unassembled WGS sequence"/>
</dbReference>
<sequence length="375" mass="39965">MRKGAAGIVRKPGPPPWISLSSPGEAVERAVVEESGLNRHGAAQQAAGGGEMGAPRWMTGAAAERRVGGEGEPGGDDAGVNSIQTLKPDMIVVLGDISAKGSEVTERKWISVIEQFEGILGHHSSLPLLTVLGDKDVGNCANLEGKFVHCRAKHLPGLDSCGRGAFEISNVSFVSLNAVVLMCGNNDLQFGVEKFMEREIHHFQSLNEGECYPSGCEKREGSTDISWRRNNMDSGSGPVILLPLHRFDADVTGVPTSSEAIVSDHSSVFSSSKLRGPYDHLHTLPANSTQYILQALKPRIIFNAHTGSFSDFLDGDGTREVTVPAMTWKTRGVPGFVITTFDTKGTVTLSCCLLAKGMACNYGILSILVPDSSCS</sequence>
<evidence type="ECO:0000256" key="5">
    <source>
        <dbReference type="ARBA" id="ARBA00023211"/>
    </source>
</evidence>
<dbReference type="STRING" id="4540.A0A3L6S0Y0"/>
<comment type="caution">
    <text evidence="7">The sequence shown here is derived from an EMBL/GenBank/DDBJ whole genome shotgun (WGS) entry which is preliminary data.</text>
</comment>
<keyword evidence="4" id="KW-0472">Membrane</keyword>
<keyword evidence="2" id="KW-0479">Metal-binding</keyword>
<name>A0A3L6S0Y0_PANMI</name>
<dbReference type="PANTHER" id="PTHR13315:SF0">
    <property type="entry name" value="METALLOPHOSPHOESTERASE 1"/>
    <property type="match status" value="1"/>
</dbReference>
<evidence type="ECO:0000313" key="8">
    <source>
        <dbReference type="Proteomes" id="UP000275267"/>
    </source>
</evidence>
<dbReference type="OrthoDB" id="9984693at2759"/>
<dbReference type="GO" id="GO:0046872">
    <property type="term" value="F:metal ion binding"/>
    <property type="evidence" value="ECO:0007669"/>
    <property type="project" value="UniProtKB-KW"/>
</dbReference>
<dbReference type="InterPro" id="IPR029052">
    <property type="entry name" value="Metallo-depent_PP-like"/>
</dbReference>
<dbReference type="SUPFAM" id="SSF56300">
    <property type="entry name" value="Metallo-dependent phosphatases"/>
    <property type="match status" value="1"/>
</dbReference>
<organism evidence="7 8">
    <name type="scientific">Panicum miliaceum</name>
    <name type="common">Proso millet</name>
    <name type="synonym">Broomcorn millet</name>
    <dbReference type="NCBI Taxonomy" id="4540"/>
    <lineage>
        <taxon>Eukaryota</taxon>
        <taxon>Viridiplantae</taxon>
        <taxon>Streptophyta</taxon>
        <taxon>Embryophyta</taxon>
        <taxon>Tracheophyta</taxon>
        <taxon>Spermatophyta</taxon>
        <taxon>Magnoliopsida</taxon>
        <taxon>Liliopsida</taxon>
        <taxon>Poales</taxon>
        <taxon>Poaceae</taxon>
        <taxon>PACMAD clade</taxon>
        <taxon>Panicoideae</taxon>
        <taxon>Panicodae</taxon>
        <taxon>Paniceae</taxon>
        <taxon>Panicinae</taxon>
        <taxon>Panicum</taxon>
        <taxon>Panicum sect. Panicum</taxon>
    </lineage>
</organism>